<dbReference type="Proteomes" id="UP000186817">
    <property type="component" value="Unassembled WGS sequence"/>
</dbReference>
<proteinExistence type="predicted"/>
<keyword evidence="6" id="KW-1185">Reference proteome</keyword>
<dbReference type="Pfam" id="PF01070">
    <property type="entry name" value="FMN_dh"/>
    <property type="match status" value="1"/>
</dbReference>
<dbReference type="PROSITE" id="PS00557">
    <property type="entry name" value="FMN_HYDROXY_ACID_DH_1"/>
    <property type="match status" value="1"/>
</dbReference>
<dbReference type="Gene3D" id="3.20.20.70">
    <property type="entry name" value="Aldolase class I"/>
    <property type="match status" value="1"/>
</dbReference>
<name>A0A1Q9DIV5_SYMMI</name>
<feature type="domain" description="FMN hydroxy acid dehydrogenase" evidence="4">
    <location>
        <begin position="85"/>
        <end position="361"/>
    </location>
</feature>
<dbReference type="GO" id="GO:0016491">
    <property type="term" value="F:oxidoreductase activity"/>
    <property type="evidence" value="ECO:0007669"/>
    <property type="project" value="UniProtKB-KW"/>
</dbReference>
<gene>
    <name evidence="5" type="primary">CYB2</name>
    <name evidence="5" type="ORF">AK812_SmicGene22837</name>
</gene>
<dbReference type="OrthoDB" id="25826at2759"/>
<evidence type="ECO:0000256" key="3">
    <source>
        <dbReference type="SAM" id="MobiDB-lite"/>
    </source>
</evidence>
<dbReference type="PANTHER" id="PTHR10578">
    <property type="entry name" value="S -2-HYDROXY-ACID OXIDASE-RELATED"/>
    <property type="match status" value="1"/>
</dbReference>
<evidence type="ECO:0000259" key="4">
    <source>
        <dbReference type="PROSITE" id="PS51349"/>
    </source>
</evidence>
<evidence type="ECO:0000313" key="5">
    <source>
        <dbReference type="EMBL" id="OLP95085.1"/>
    </source>
</evidence>
<dbReference type="InterPro" id="IPR037396">
    <property type="entry name" value="FMN_HAD"/>
</dbReference>
<reference evidence="5 6" key="1">
    <citation type="submission" date="2016-02" db="EMBL/GenBank/DDBJ databases">
        <title>Genome analysis of coral dinoflagellate symbionts highlights evolutionary adaptations to a symbiotic lifestyle.</title>
        <authorList>
            <person name="Aranda M."/>
            <person name="Li Y."/>
            <person name="Liew Y.J."/>
            <person name="Baumgarten S."/>
            <person name="Simakov O."/>
            <person name="Wilson M."/>
            <person name="Piel J."/>
            <person name="Ashoor H."/>
            <person name="Bougouffa S."/>
            <person name="Bajic V.B."/>
            <person name="Ryu T."/>
            <person name="Ravasi T."/>
            <person name="Bayer T."/>
            <person name="Micklem G."/>
            <person name="Kim H."/>
            <person name="Bhak J."/>
            <person name="Lajeunesse T.C."/>
            <person name="Voolstra C.R."/>
        </authorList>
    </citation>
    <scope>NUCLEOTIDE SEQUENCE [LARGE SCALE GENOMIC DNA]</scope>
    <source>
        <strain evidence="5 6">CCMP2467</strain>
    </source>
</reference>
<dbReference type="OMA" id="WFQLYWL"/>
<dbReference type="PROSITE" id="PS51349">
    <property type="entry name" value="FMN_HYDROXY_ACID_DH_2"/>
    <property type="match status" value="1"/>
</dbReference>
<protein>
    <submittedName>
        <fullName evidence="5">Cytochrome b2, mitochondrial</fullName>
    </submittedName>
</protein>
<evidence type="ECO:0000256" key="2">
    <source>
        <dbReference type="ARBA" id="ARBA00023002"/>
    </source>
</evidence>
<dbReference type="SUPFAM" id="SSF51395">
    <property type="entry name" value="FMN-linked oxidoreductases"/>
    <property type="match status" value="1"/>
</dbReference>
<accession>A0A1Q9DIV5</accession>
<dbReference type="InterPro" id="IPR008259">
    <property type="entry name" value="FMN_hydac_DH_AS"/>
</dbReference>
<dbReference type="InterPro" id="IPR013785">
    <property type="entry name" value="Aldolase_TIM"/>
</dbReference>
<comment type="caution">
    <text evidence="5">The sequence shown here is derived from an EMBL/GenBank/DDBJ whole genome shotgun (WGS) entry which is preliminary data.</text>
</comment>
<keyword evidence="2" id="KW-0560">Oxidoreductase</keyword>
<dbReference type="AlphaFoldDB" id="A0A1Q9DIV5"/>
<comment type="cofactor">
    <cofactor evidence="1">
        <name>FMN</name>
        <dbReference type="ChEBI" id="CHEBI:58210"/>
    </cofactor>
</comment>
<dbReference type="EMBL" id="LSRX01000517">
    <property type="protein sequence ID" value="OLP95085.1"/>
    <property type="molecule type" value="Genomic_DNA"/>
</dbReference>
<feature type="region of interest" description="Disordered" evidence="3">
    <location>
        <begin position="164"/>
        <end position="192"/>
    </location>
</feature>
<sequence length="387" mass="42253">MDVNICLRPPSPPAQVEEEVEEFKKPPLAAMLNSFDFESVAREATMKSLSVTTTWLSSALPCDFQFEGGRQVNVREIDMSTNLGEGMCTLGQAAKKAGVPYMLPTLSSYTLDEMLEARTPDQVVFSQLYVNPERSRSEEYVTKLEKAGVQALFVTVDAPQLGRREKDMRNKFTQQGSDVQGDDEDDGAVDRSQGATRAISSYIDPGLNWEDVPWLKSITKMKVLLKGVQCAEDAVMAYKAGLSGCVLSNHGGRQLDTCRPGIEVLPEVMEAIKAEGATKENFAVFIDGGVRRGGDVFKAVALGAQAVGVGRPVLYSLASYGQNGIVRMVHMLQDELQMVMRLAGTPNIPSITEKHVITTNLADHIVPLPVDNLTHKTYQGLEPAARL</sequence>
<dbReference type="InterPro" id="IPR000262">
    <property type="entry name" value="FMN-dep_DH"/>
</dbReference>
<evidence type="ECO:0000256" key="1">
    <source>
        <dbReference type="ARBA" id="ARBA00001917"/>
    </source>
</evidence>
<organism evidence="5 6">
    <name type="scientific">Symbiodinium microadriaticum</name>
    <name type="common">Dinoflagellate</name>
    <name type="synonym">Zooxanthella microadriatica</name>
    <dbReference type="NCBI Taxonomy" id="2951"/>
    <lineage>
        <taxon>Eukaryota</taxon>
        <taxon>Sar</taxon>
        <taxon>Alveolata</taxon>
        <taxon>Dinophyceae</taxon>
        <taxon>Suessiales</taxon>
        <taxon>Symbiodiniaceae</taxon>
        <taxon>Symbiodinium</taxon>
    </lineage>
</organism>
<evidence type="ECO:0000313" key="6">
    <source>
        <dbReference type="Proteomes" id="UP000186817"/>
    </source>
</evidence>
<dbReference type="PANTHER" id="PTHR10578:SF148">
    <property type="entry name" value="L-LACTATE DEHYDROGENASE (CYTOCHROME)"/>
    <property type="match status" value="1"/>
</dbReference>